<dbReference type="Proteomes" id="UP000275078">
    <property type="component" value="Unassembled WGS sequence"/>
</dbReference>
<evidence type="ECO:0000313" key="2">
    <source>
        <dbReference type="EMBL" id="RPA83133.1"/>
    </source>
</evidence>
<reference evidence="2 3" key="1">
    <citation type="journal article" date="2018" name="Nat. Ecol. Evol.">
        <title>Pezizomycetes genomes reveal the molecular basis of ectomycorrhizal truffle lifestyle.</title>
        <authorList>
            <person name="Murat C."/>
            <person name="Payen T."/>
            <person name="Noel B."/>
            <person name="Kuo A."/>
            <person name="Morin E."/>
            <person name="Chen J."/>
            <person name="Kohler A."/>
            <person name="Krizsan K."/>
            <person name="Balestrini R."/>
            <person name="Da Silva C."/>
            <person name="Montanini B."/>
            <person name="Hainaut M."/>
            <person name="Levati E."/>
            <person name="Barry K.W."/>
            <person name="Belfiori B."/>
            <person name="Cichocki N."/>
            <person name="Clum A."/>
            <person name="Dockter R.B."/>
            <person name="Fauchery L."/>
            <person name="Guy J."/>
            <person name="Iotti M."/>
            <person name="Le Tacon F."/>
            <person name="Lindquist E.A."/>
            <person name="Lipzen A."/>
            <person name="Malagnac F."/>
            <person name="Mello A."/>
            <person name="Molinier V."/>
            <person name="Miyauchi S."/>
            <person name="Poulain J."/>
            <person name="Riccioni C."/>
            <person name="Rubini A."/>
            <person name="Sitrit Y."/>
            <person name="Splivallo R."/>
            <person name="Traeger S."/>
            <person name="Wang M."/>
            <person name="Zifcakova L."/>
            <person name="Wipf D."/>
            <person name="Zambonelli A."/>
            <person name="Paolocci F."/>
            <person name="Nowrousian M."/>
            <person name="Ottonello S."/>
            <person name="Baldrian P."/>
            <person name="Spatafora J.W."/>
            <person name="Henrissat B."/>
            <person name="Nagy L.G."/>
            <person name="Aury J.M."/>
            <person name="Wincker P."/>
            <person name="Grigoriev I.V."/>
            <person name="Bonfante P."/>
            <person name="Martin F.M."/>
        </authorList>
    </citation>
    <scope>NUCLEOTIDE SEQUENCE [LARGE SCALE GENOMIC DNA]</scope>
    <source>
        <strain evidence="2 3">RN42</strain>
    </source>
</reference>
<accession>A0A3N4IAL2</accession>
<protein>
    <submittedName>
        <fullName evidence="2">Uncharacterized protein</fullName>
    </submittedName>
</protein>
<keyword evidence="3" id="KW-1185">Reference proteome</keyword>
<evidence type="ECO:0000313" key="3">
    <source>
        <dbReference type="Proteomes" id="UP000275078"/>
    </source>
</evidence>
<organism evidence="2 3">
    <name type="scientific">Ascobolus immersus RN42</name>
    <dbReference type="NCBI Taxonomy" id="1160509"/>
    <lineage>
        <taxon>Eukaryota</taxon>
        <taxon>Fungi</taxon>
        <taxon>Dikarya</taxon>
        <taxon>Ascomycota</taxon>
        <taxon>Pezizomycotina</taxon>
        <taxon>Pezizomycetes</taxon>
        <taxon>Pezizales</taxon>
        <taxon>Ascobolaceae</taxon>
        <taxon>Ascobolus</taxon>
    </lineage>
</organism>
<proteinExistence type="predicted"/>
<name>A0A3N4IAL2_ASCIM</name>
<dbReference type="AlphaFoldDB" id="A0A3N4IAL2"/>
<feature type="region of interest" description="Disordered" evidence="1">
    <location>
        <begin position="1"/>
        <end position="22"/>
    </location>
</feature>
<sequence length="177" mass="19920">MDTLKPSEIDPALDAGTKSPLGRVMAEKKEKPAKHSAAHSQVCTFSGDSEYEHALKCEGLHPGRMVFSLTITGDHSWYWDNDQLIKKTFLRFEDASFSAEHLRMTGLEIMKELAKAGEHGRRAISRFVEEKKAAWKVPKDAERLLVVQALYVETEVNALSGSKYPKTIHITLKLHTE</sequence>
<dbReference type="EMBL" id="ML119666">
    <property type="protein sequence ID" value="RPA83133.1"/>
    <property type="molecule type" value="Genomic_DNA"/>
</dbReference>
<evidence type="ECO:0000256" key="1">
    <source>
        <dbReference type="SAM" id="MobiDB-lite"/>
    </source>
</evidence>
<gene>
    <name evidence="2" type="ORF">BJ508DRAFT_324726</name>
</gene>